<reference evidence="2 3" key="1">
    <citation type="submission" date="2017-09" db="EMBL/GenBank/DDBJ databases">
        <title>Biodiversity and function of Thalassospira species in the particle-attached aromatic-hydrocarbon-degrading consortia from the surface seawater of the South China Sea.</title>
        <authorList>
            <person name="Dong C."/>
            <person name="Liu R."/>
            <person name="Shao Z."/>
        </authorList>
    </citation>
    <scope>NUCLEOTIDE SEQUENCE [LARGE SCALE GENOMIC DNA]</scope>
    <source>
        <strain evidence="2 3">CSC1P2</strain>
    </source>
</reference>
<dbReference type="EMBL" id="NWTK01000008">
    <property type="protein sequence ID" value="PKR53540.1"/>
    <property type="molecule type" value="Genomic_DNA"/>
</dbReference>
<sequence length="156" mass="17037">MAGFTGNNGDLRHVLEARFNRAYRRRVGKGREWSVIALSDETGIDQRTIREYMNDRTLPNLDKFLAIARVLGADFLNEVLEGAGFEGARDGGDADENPHIAGASVSALMLQMHVALSDGKYDASEKRETLELARRSANALMSFIAGLEMAIGGEHA</sequence>
<dbReference type="SUPFAM" id="SSF47413">
    <property type="entry name" value="lambda repressor-like DNA-binding domains"/>
    <property type="match status" value="1"/>
</dbReference>
<dbReference type="InterPro" id="IPR001387">
    <property type="entry name" value="Cro/C1-type_HTH"/>
</dbReference>
<evidence type="ECO:0000313" key="3">
    <source>
        <dbReference type="Proteomes" id="UP000233597"/>
    </source>
</evidence>
<dbReference type="CDD" id="cd00093">
    <property type="entry name" value="HTH_XRE"/>
    <property type="match status" value="1"/>
</dbReference>
<name>A0A2N3KSP9_9PROT</name>
<evidence type="ECO:0000313" key="2">
    <source>
        <dbReference type="EMBL" id="PKR53540.1"/>
    </source>
</evidence>
<dbReference type="PROSITE" id="PS50943">
    <property type="entry name" value="HTH_CROC1"/>
    <property type="match status" value="1"/>
</dbReference>
<feature type="domain" description="HTH cro/C1-type" evidence="1">
    <location>
        <begin position="33"/>
        <end position="76"/>
    </location>
</feature>
<dbReference type="Gene3D" id="1.10.260.40">
    <property type="entry name" value="lambda repressor-like DNA-binding domains"/>
    <property type="match status" value="1"/>
</dbReference>
<evidence type="ECO:0000259" key="1">
    <source>
        <dbReference type="PROSITE" id="PS50943"/>
    </source>
</evidence>
<dbReference type="RefSeq" id="WP_101267351.1">
    <property type="nucleotide sequence ID" value="NZ_NWTK01000008.1"/>
</dbReference>
<dbReference type="AlphaFoldDB" id="A0A2N3KSP9"/>
<accession>A0A2N3KSP9</accession>
<comment type="caution">
    <text evidence="2">The sequence shown here is derived from an EMBL/GenBank/DDBJ whole genome shotgun (WGS) entry which is preliminary data.</text>
</comment>
<proteinExistence type="predicted"/>
<protein>
    <recommendedName>
        <fullName evidence="1">HTH cro/C1-type domain-containing protein</fullName>
    </recommendedName>
</protein>
<dbReference type="Proteomes" id="UP000233597">
    <property type="component" value="Unassembled WGS sequence"/>
</dbReference>
<dbReference type="Pfam" id="PF01381">
    <property type="entry name" value="HTH_3"/>
    <property type="match status" value="1"/>
</dbReference>
<dbReference type="SMART" id="SM00530">
    <property type="entry name" value="HTH_XRE"/>
    <property type="match status" value="1"/>
</dbReference>
<dbReference type="InterPro" id="IPR010982">
    <property type="entry name" value="Lambda_DNA-bd_dom_sf"/>
</dbReference>
<organism evidence="2 3">
    <name type="scientific">Thalassospira marina</name>
    <dbReference type="NCBI Taxonomy" id="2048283"/>
    <lineage>
        <taxon>Bacteria</taxon>
        <taxon>Pseudomonadati</taxon>
        <taxon>Pseudomonadota</taxon>
        <taxon>Alphaproteobacteria</taxon>
        <taxon>Rhodospirillales</taxon>
        <taxon>Thalassospiraceae</taxon>
        <taxon>Thalassospira</taxon>
    </lineage>
</organism>
<gene>
    <name evidence="2" type="ORF">COO20_13450</name>
</gene>
<dbReference type="GO" id="GO:0003677">
    <property type="term" value="F:DNA binding"/>
    <property type="evidence" value="ECO:0007669"/>
    <property type="project" value="InterPro"/>
</dbReference>